<evidence type="ECO:0000313" key="7">
    <source>
        <dbReference type="Proteomes" id="UP000001208"/>
    </source>
</evidence>
<dbReference type="RefSeq" id="WP_012499419.1">
    <property type="nucleotide sequence ID" value="NC_011026.1"/>
</dbReference>
<dbReference type="GO" id="GO:0003700">
    <property type="term" value="F:DNA-binding transcription factor activity"/>
    <property type="evidence" value="ECO:0007669"/>
    <property type="project" value="TreeGrafter"/>
</dbReference>
<sequence>MNEEGKFNRILRHARTRFFQDGISCVTIEGLAKELGIAPEAISTHFKSKDELLNKVVDDYVKDLSNQLDEIQSKPADFLDRVNELWVFAGKTFAAAGHDFKESIRANYPKHWERLNAFYRERLLPVLSDQMKQGVRMAVFRSDLNIEVALMLFQNGIEQIATPVVLAKNSYSTEDAIKSILQLIFDGSLADHTRTVFRRYAARVPRKNVVFKRVVLETHS</sequence>
<evidence type="ECO:0000256" key="2">
    <source>
        <dbReference type="ARBA" id="ARBA00023125"/>
    </source>
</evidence>
<gene>
    <name evidence="6" type="ordered locus">Ctha_0867</name>
</gene>
<dbReference type="KEGG" id="cts:Ctha_0867"/>
<dbReference type="PANTHER" id="PTHR30055">
    <property type="entry name" value="HTH-TYPE TRANSCRIPTIONAL REGULATOR RUTR"/>
    <property type="match status" value="1"/>
</dbReference>
<dbReference type="InterPro" id="IPR001647">
    <property type="entry name" value="HTH_TetR"/>
</dbReference>
<dbReference type="InterPro" id="IPR036271">
    <property type="entry name" value="Tet_transcr_reg_TetR-rel_C_sf"/>
</dbReference>
<dbReference type="OrthoDB" id="881297at2"/>
<dbReference type="Gene3D" id="1.10.10.60">
    <property type="entry name" value="Homeodomain-like"/>
    <property type="match status" value="1"/>
</dbReference>
<reference evidence="6 7" key="1">
    <citation type="submission" date="2008-06" db="EMBL/GenBank/DDBJ databases">
        <title>Complete sequence of Chloroherpeton thalassium ATCC 35110.</title>
        <authorList>
            <consortium name="US DOE Joint Genome Institute"/>
            <person name="Lucas S."/>
            <person name="Copeland A."/>
            <person name="Lapidus A."/>
            <person name="Glavina del Rio T."/>
            <person name="Dalin E."/>
            <person name="Tice H."/>
            <person name="Bruce D."/>
            <person name="Goodwin L."/>
            <person name="Pitluck S."/>
            <person name="Schmutz J."/>
            <person name="Larimer F."/>
            <person name="Land M."/>
            <person name="Hauser L."/>
            <person name="Kyrpides N."/>
            <person name="Mikhailova N."/>
            <person name="Liu Z."/>
            <person name="Li T."/>
            <person name="Zhao F."/>
            <person name="Overmann J."/>
            <person name="Bryant D.A."/>
            <person name="Richardson P."/>
        </authorList>
    </citation>
    <scope>NUCLEOTIDE SEQUENCE [LARGE SCALE GENOMIC DNA]</scope>
    <source>
        <strain evidence="7">ATCC 35110 / GB-78</strain>
    </source>
</reference>
<dbReference type="Pfam" id="PF00440">
    <property type="entry name" value="TetR_N"/>
    <property type="match status" value="1"/>
</dbReference>
<dbReference type="AlphaFoldDB" id="B3QWX1"/>
<evidence type="ECO:0000256" key="3">
    <source>
        <dbReference type="ARBA" id="ARBA00023163"/>
    </source>
</evidence>
<dbReference type="PROSITE" id="PS50977">
    <property type="entry name" value="HTH_TETR_2"/>
    <property type="match status" value="1"/>
</dbReference>
<dbReference type="HOGENOM" id="CLU_1254105_0_0_10"/>
<dbReference type="Gene3D" id="1.10.357.10">
    <property type="entry name" value="Tetracycline Repressor, domain 2"/>
    <property type="match status" value="1"/>
</dbReference>
<organism evidence="6 7">
    <name type="scientific">Chloroherpeton thalassium (strain ATCC 35110 / GB-78)</name>
    <dbReference type="NCBI Taxonomy" id="517418"/>
    <lineage>
        <taxon>Bacteria</taxon>
        <taxon>Pseudomonadati</taxon>
        <taxon>Chlorobiota</taxon>
        <taxon>Chlorobiia</taxon>
        <taxon>Chlorobiales</taxon>
        <taxon>Chloroherpetonaceae</taxon>
        <taxon>Chloroherpeton</taxon>
    </lineage>
</organism>
<evidence type="ECO:0000256" key="1">
    <source>
        <dbReference type="ARBA" id="ARBA00023015"/>
    </source>
</evidence>
<dbReference type="Proteomes" id="UP000001208">
    <property type="component" value="Chromosome"/>
</dbReference>
<dbReference type="eggNOG" id="COG1309">
    <property type="taxonomic scope" value="Bacteria"/>
</dbReference>
<evidence type="ECO:0000313" key="6">
    <source>
        <dbReference type="EMBL" id="ACF13335.1"/>
    </source>
</evidence>
<dbReference type="SUPFAM" id="SSF48498">
    <property type="entry name" value="Tetracyclin repressor-like, C-terminal domain"/>
    <property type="match status" value="1"/>
</dbReference>
<dbReference type="STRING" id="517418.Ctha_0867"/>
<name>B3QWX1_CHLT3</name>
<feature type="DNA-binding region" description="H-T-H motif" evidence="4">
    <location>
        <begin position="27"/>
        <end position="46"/>
    </location>
</feature>
<keyword evidence="3" id="KW-0804">Transcription</keyword>
<dbReference type="GO" id="GO:0000976">
    <property type="term" value="F:transcription cis-regulatory region binding"/>
    <property type="evidence" value="ECO:0007669"/>
    <property type="project" value="TreeGrafter"/>
</dbReference>
<keyword evidence="7" id="KW-1185">Reference proteome</keyword>
<dbReference type="InterPro" id="IPR050109">
    <property type="entry name" value="HTH-type_TetR-like_transc_reg"/>
</dbReference>
<evidence type="ECO:0000259" key="5">
    <source>
        <dbReference type="PROSITE" id="PS50977"/>
    </source>
</evidence>
<dbReference type="EMBL" id="CP001100">
    <property type="protein sequence ID" value="ACF13335.1"/>
    <property type="molecule type" value="Genomic_DNA"/>
</dbReference>
<accession>B3QWX1</accession>
<dbReference type="InterPro" id="IPR009057">
    <property type="entry name" value="Homeodomain-like_sf"/>
</dbReference>
<protein>
    <submittedName>
        <fullName evidence="6">Transcriptional regulator, TetR family</fullName>
    </submittedName>
</protein>
<evidence type="ECO:0000256" key="4">
    <source>
        <dbReference type="PROSITE-ProRule" id="PRU00335"/>
    </source>
</evidence>
<keyword evidence="1" id="KW-0805">Transcription regulation</keyword>
<proteinExistence type="predicted"/>
<dbReference type="PANTHER" id="PTHR30055:SF234">
    <property type="entry name" value="HTH-TYPE TRANSCRIPTIONAL REGULATOR BETI"/>
    <property type="match status" value="1"/>
</dbReference>
<keyword evidence="2 4" id="KW-0238">DNA-binding</keyword>
<feature type="domain" description="HTH tetR-type" evidence="5">
    <location>
        <begin position="4"/>
        <end position="64"/>
    </location>
</feature>
<dbReference type="SUPFAM" id="SSF46689">
    <property type="entry name" value="Homeodomain-like"/>
    <property type="match status" value="1"/>
</dbReference>